<dbReference type="EMBL" id="CABIJS010000080">
    <property type="protein sequence ID" value="VUZ42133.1"/>
    <property type="molecule type" value="Genomic_DNA"/>
</dbReference>
<organism evidence="2 6">
    <name type="scientific">Hymenolepis diminuta</name>
    <name type="common">Rat tapeworm</name>
    <dbReference type="NCBI Taxonomy" id="6216"/>
    <lineage>
        <taxon>Eukaryota</taxon>
        <taxon>Metazoa</taxon>
        <taxon>Spiralia</taxon>
        <taxon>Lophotrochozoa</taxon>
        <taxon>Platyhelminthes</taxon>
        <taxon>Cestoda</taxon>
        <taxon>Eucestoda</taxon>
        <taxon>Cyclophyllidea</taxon>
        <taxon>Hymenolepididae</taxon>
        <taxon>Hymenolepis</taxon>
    </lineage>
</organism>
<gene>
    <name evidence="2" type="ORF">WMSIL1_LOCUS1256</name>
    <name evidence="5" type="ORF">WMSIL1_LOCUS14860</name>
    <name evidence="4" type="ORF">WMSIL1_LOCUS2825</name>
    <name evidence="3" type="ORF">WMSIL1_LOCUS2827</name>
</gene>
<keyword evidence="1" id="KW-1133">Transmembrane helix</keyword>
<protein>
    <submittedName>
        <fullName evidence="2">Uncharacterized protein</fullName>
    </submittedName>
</protein>
<evidence type="ECO:0000256" key="1">
    <source>
        <dbReference type="SAM" id="Phobius"/>
    </source>
</evidence>
<dbReference type="EMBL" id="CABIJS010000718">
    <property type="protein sequence ID" value="VUZ57449.1"/>
    <property type="molecule type" value="Genomic_DNA"/>
</dbReference>
<reference evidence="2 6" key="1">
    <citation type="submission" date="2019-07" db="EMBL/GenBank/DDBJ databases">
        <authorList>
            <person name="Jastrzebski P J."/>
            <person name="Paukszto L."/>
            <person name="Jastrzebski P J."/>
        </authorList>
    </citation>
    <scope>NUCLEOTIDE SEQUENCE [LARGE SCALE GENOMIC DNA]</scope>
    <source>
        <strain evidence="2 6">WMS-il1</strain>
    </source>
</reference>
<evidence type="ECO:0000313" key="6">
    <source>
        <dbReference type="Proteomes" id="UP000321570"/>
    </source>
</evidence>
<dbReference type="AlphaFoldDB" id="A0A564XYQ4"/>
<dbReference type="EMBL" id="CABIJS010000080">
    <property type="protein sequence ID" value="VUZ42137.1"/>
    <property type="molecule type" value="Genomic_DNA"/>
</dbReference>
<sequence length="67" mass="7548">MISANNTRKSVPLNLCLPQIKQCQKWLDKIQTKLHFLIVRISCALKLTYLGLTLISLLLGPSEESPI</sequence>
<keyword evidence="1" id="KW-0472">Membrane</keyword>
<evidence type="ECO:0000313" key="3">
    <source>
        <dbReference type="EMBL" id="VUZ42133.1"/>
    </source>
</evidence>
<dbReference type="EMBL" id="CABIJS010000030">
    <property type="protein sequence ID" value="VUZ40132.1"/>
    <property type="molecule type" value="Genomic_DNA"/>
</dbReference>
<feature type="transmembrane region" description="Helical" evidence="1">
    <location>
        <begin position="37"/>
        <end position="59"/>
    </location>
</feature>
<keyword evidence="6" id="KW-1185">Reference proteome</keyword>
<keyword evidence="1" id="KW-0812">Transmembrane</keyword>
<proteinExistence type="predicted"/>
<name>A0A564XYQ4_HYMDI</name>
<evidence type="ECO:0000313" key="4">
    <source>
        <dbReference type="EMBL" id="VUZ42137.1"/>
    </source>
</evidence>
<evidence type="ECO:0000313" key="5">
    <source>
        <dbReference type="EMBL" id="VUZ57449.1"/>
    </source>
</evidence>
<accession>A0A564XYQ4</accession>
<dbReference type="Proteomes" id="UP000321570">
    <property type="component" value="Unassembled WGS sequence"/>
</dbReference>
<evidence type="ECO:0000313" key="2">
    <source>
        <dbReference type="EMBL" id="VUZ40132.1"/>
    </source>
</evidence>